<dbReference type="Gene3D" id="3.30.70.270">
    <property type="match status" value="2"/>
</dbReference>
<dbReference type="Pfam" id="PF17919">
    <property type="entry name" value="RT_RNaseH_2"/>
    <property type="match status" value="1"/>
</dbReference>
<dbReference type="GO" id="GO:0003964">
    <property type="term" value="F:RNA-directed DNA polymerase activity"/>
    <property type="evidence" value="ECO:0007669"/>
    <property type="project" value="UniProtKB-KW"/>
</dbReference>
<feature type="domain" description="Reverse transcriptase/retrotransposon-derived protein RNase H-like" evidence="2">
    <location>
        <begin position="479"/>
        <end position="537"/>
    </location>
</feature>
<dbReference type="EMBL" id="BQNB010015912">
    <property type="protein sequence ID" value="GJT45565.1"/>
    <property type="molecule type" value="Genomic_DNA"/>
</dbReference>
<dbReference type="InterPro" id="IPR043502">
    <property type="entry name" value="DNA/RNA_pol_sf"/>
</dbReference>
<evidence type="ECO:0000259" key="3">
    <source>
        <dbReference type="Pfam" id="PF17921"/>
    </source>
</evidence>
<reference evidence="4" key="2">
    <citation type="submission" date="2022-01" db="EMBL/GenBank/DDBJ databases">
        <authorList>
            <person name="Yamashiro T."/>
            <person name="Shiraishi A."/>
            <person name="Satake H."/>
            <person name="Nakayama K."/>
        </authorList>
    </citation>
    <scope>NUCLEOTIDE SEQUENCE</scope>
</reference>
<keyword evidence="5" id="KW-1185">Reference proteome</keyword>
<dbReference type="Gene3D" id="3.10.10.10">
    <property type="entry name" value="HIV Type 1 Reverse Transcriptase, subunit A, domain 1"/>
    <property type="match status" value="2"/>
</dbReference>
<dbReference type="InterPro" id="IPR053134">
    <property type="entry name" value="RNA-dir_DNA_polymerase"/>
</dbReference>
<dbReference type="Gene3D" id="1.10.340.70">
    <property type="match status" value="1"/>
</dbReference>
<evidence type="ECO:0000313" key="4">
    <source>
        <dbReference type="EMBL" id="GJT45565.1"/>
    </source>
</evidence>
<dbReference type="SUPFAM" id="SSF56672">
    <property type="entry name" value="DNA/RNA polymerases"/>
    <property type="match status" value="1"/>
</dbReference>
<gene>
    <name evidence="4" type="ORF">Tco_0954280</name>
</gene>
<keyword evidence="4" id="KW-0808">Transferase</keyword>
<dbReference type="InterPro" id="IPR041588">
    <property type="entry name" value="Integrase_H2C2"/>
</dbReference>
<name>A0ABQ5E295_9ASTR</name>
<dbReference type="Proteomes" id="UP001151760">
    <property type="component" value="Unassembled WGS sequence"/>
</dbReference>
<protein>
    <submittedName>
        <fullName evidence="4">Reverse transcriptase domain-containing protein</fullName>
    </submittedName>
</protein>
<evidence type="ECO:0000256" key="1">
    <source>
        <dbReference type="SAM" id="MobiDB-lite"/>
    </source>
</evidence>
<dbReference type="InterPro" id="IPR041577">
    <property type="entry name" value="RT_RNaseH_2"/>
</dbReference>
<keyword evidence="4" id="KW-0548">Nucleotidyltransferase</keyword>
<feature type="compositionally biased region" description="Basic and acidic residues" evidence="1">
    <location>
        <begin position="93"/>
        <end position="113"/>
    </location>
</feature>
<dbReference type="CDD" id="cd01647">
    <property type="entry name" value="RT_LTR"/>
    <property type="match status" value="1"/>
</dbReference>
<reference evidence="4" key="1">
    <citation type="journal article" date="2022" name="Int. J. Mol. Sci.">
        <title>Draft Genome of Tanacetum Coccineum: Genomic Comparison of Closely Related Tanacetum-Family Plants.</title>
        <authorList>
            <person name="Yamashiro T."/>
            <person name="Shiraishi A."/>
            <person name="Nakayama K."/>
            <person name="Satake H."/>
        </authorList>
    </citation>
    <scope>NUCLEOTIDE SEQUENCE</scope>
</reference>
<accession>A0ABQ5E295</accession>
<evidence type="ECO:0000259" key="2">
    <source>
        <dbReference type="Pfam" id="PF17919"/>
    </source>
</evidence>
<dbReference type="PANTHER" id="PTHR24559">
    <property type="entry name" value="TRANSPOSON TY3-I GAG-POL POLYPROTEIN"/>
    <property type="match status" value="1"/>
</dbReference>
<feature type="domain" description="Integrase zinc-binding" evidence="3">
    <location>
        <begin position="584"/>
        <end position="626"/>
    </location>
</feature>
<dbReference type="PANTHER" id="PTHR24559:SF444">
    <property type="entry name" value="REVERSE TRANSCRIPTASE DOMAIN-CONTAINING PROTEIN"/>
    <property type="match status" value="1"/>
</dbReference>
<organism evidence="4 5">
    <name type="scientific">Tanacetum coccineum</name>
    <dbReference type="NCBI Taxonomy" id="301880"/>
    <lineage>
        <taxon>Eukaryota</taxon>
        <taxon>Viridiplantae</taxon>
        <taxon>Streptophyta</taxon>
        <taxon>Embryophyta</taxon>
        <taxon>Tracheophyta</taxon>
        <taxon>Spermatophyta</taxon>
        <taxon>Magnoliopsida</taxon>
        <taxon>eudicotyledons</taxon>
        <taxon>Gunneridae</taxon>
        <taxon>Pentapetalae</taxon>
        <taxon>asterids</taxon>
        <taxon>campanulids</taxon>
        <taxon>Asterales</taxon>
        <taxon>Asteraceae</taxon>
        <taxon>Asteroideae</taxon>
        <taxon>Anthemideae</taxon>
        <taxon>Anthemidinae</taxon>
        <taxon>Tanacetum</taxon>
    </lineage>
</organism>
<comment type="caution">
    <text evidence="4">The sequence shown here is derived from an EMBL/GenBank/DDBJ whole genome shotgun (WGS) entry which is preliminary data.</text>
</comment>
<evidence type="ECO:0000313" key="5">
    <source>
        <dbReference type="Proteomes" id="UP001151760"/>
    </source>
</evidence>
<feature type="region of interest" description="Disordered" evidence="1">
    <location>
        <begin position="84"/>
        <end position="119"/>
    </location>
</feature>
<proteinExistence type="predicted"/>
<sequence length="797" mass="90428">MSSMTTTKKTESVQDMSGCEDNQKVKYTASLFVGKALTWWNSLIHTRGREAAVGFMSCQATEPTTIQEAMQKAGTLTYEAINNESLKKKNHEKRGNSGEPSRDRNVRDDDKRTRTGNAFATTANPDCRVVPRMVNPVNVRNLTAAHGACFEYGGIDHFKAACPRLNQAHRPGGGHPNQVVAIDRGQGRVNNGNWARRGAFMLGAEEARQDPNIMMGIEPSNLGFSYEIEIASGQLVVIDKVVRIPLQNDKILRVIGERPEENVRHLKSAKAKEQRKEDIVVVRKSPEVFLDDLSGLPPSREIGFCIDLIPREMPVAKYPYRLAPSEMEELSGQLKELQDKGFIRPSLSPWGAPVLIEDLFDQLQGSQYFSKIDLRLGYHQLRVHEDDIPKTAFRTRYGHFKFTLMPFGLINALATREEQKLHLGLVLELLKKEKLYAKFSKCEFWLQEVHFLRHVINGDRIHVDPSKIEAVPKFVCFLVWLALPDVPKDFVVYCDASDLRLGCVLMQRGKVILYASRQLKILKKNYTTHDLELGAMANVAADALSRKEMIKLNRIRAMNMTLQSSIKGKILATQEKVSDESGDARTLIMDKAHKSKYFVYPRADKMYYDLRDMYWWPRMKKDIAVYEKFIGSLFHAMYVERVGMHKFTRITHGLYHACRVSIMQGRGSSSYNIDDILMKDAKPRGRLTEVLSLLKDGEEEGWCAAPIMWAEVGEGQLIGHESVQETTEKISQIKDRLKAARVVRFGKKGKLAPRFVGPFEITERVSNLKKCLAHPTLQVPLDEIQIDAKLNLVEEPV</sequence>
<dbReference type="Pfam" id="PF17921">
    <property type="entry name" value="Integrase_H2C2"/>
    <property type="match status" value="1"/>
</dbReference>
<keyword evidence="4" id="KW-0695">RNA-directed DNA polymerase</keyword>
<dbReference type="InterPro" id="IPR043128">
    <property type="entry name" value="Rev_trsase/Diguanyl_cyclase"/>
</dbReference>